<dbReference type="InterPro" id="IPR002156">
    <property type="entry name" value="RNaseH_domain"/>
</dbReference>
<dbReference type="InterPro" id="IPR044730">
    <property type="entry name" value="RNase_H-like_dom_plant"/>
</dbReference>
<reference evidence="3" key="1">
    <citation type="journal article" date="2019" name="Plant Biotechnol. J.">
        <title>Genome sequencing of the Australian wild diploid species Gossypium australe highlights disease resistance and delayed gland morphogenesis.</title>
        <authorList>
            <person name="Cai Y."/>
            <person name="Cai X."/>
            <person name="Wang Q."/>
            <person name="Wang P."/>
            <person name="Zhang Y."/>
            <person name="Cai C."/>
            <person name="Xu Y."/>
            <person name="Wang K."/>
            <person name="Zhou Z."/>
            <person name="Wang C."/>
            <person name="Geng S."/>
            <person name="Li B."/>
            <person name="Dong Q."/>
            <person name="Hou Y."/>
            <person name="Wang H."/>
            <person name="Ai P."/>
            <person name="Liu Z."/>
            <person name="Yi F."/>
            <person name="Sun M."/>
            <person name="An G."/>
            <person name="Cheng J."/>
            <person name="Zhang Y."/>
            <person name="Shi Q."/>
            <person name="Xie Y."/>
            <person name="Shi X."/>
            <person name="Chang Y."/>
            <person name="Huang F."/>
            <person name="Chen Y."/>
            <person name="Hong S."/>
            <person name="Mi L."/>
            <person name="Sun Q."/>
            <person name="Zhang L."/>
            <person name="Zhou B."/>
            <person name="Peng R."/>
            <person name="Zhang X."/>
            <person name="Liu F."/>
        </authorList>
    </citation>
    <scope>NUCLEOTIDE SEQUENCE [LARGE SCALE GENOMIC DNA]</scope>
    <source>
        <strain evidence="3">cv. PA1801</strain>
    </source>
</reference>
<proteinExistence type="predicted"/>
<name>A0A5B6WMD5_9ROSI</name>
<dbReference type="Pfam" id="PF13456">
    <property type="entry name" value="RVT_3"/>
    <property type="match status" value="1"/>
</dbReference>
<dbReference type="PANTHER" id="PTHR47074:SF61">
    <property type="entry name" value="RNASE H TYPE-1 DOMAIN-CONTAINING PROTEIN"/>
    <property type="match status" value="1"/>
</dbReference>
<sequence length="286" mass="33185">MRRVVSDSFCPRCRNAEEDCYHVFRQCPVTTETWQILNLSRVINSNINDLWDWLTWVFDRGSNMQCRVFCCAIWFMWYSRNQFIHERKTITGRDLSAKIQSYIAEIDRSCDRKHTYDVIGSQRQQIRGTEATIFFDAAFDYKNKTSASGLVAKGANNEWLASKSIIHSAIASPFMEEAHAGLQAVKLGISLGFQSITILGDSKTIINKCNTTERDKSVLGAVIRDIQNHKRTFRESHFRFISRRNNSEAHTVATKALRTGEEFYMEEESFPWRQCRREVKGLRNPD</sequence>
<dbReference type="EMBL" id="SMMG02000002">
    <property type="protein sequence ID" value="KAA3482215.1"/>
    <property type="molecule type" value="Genomic_DNA"/>
</dbReference>
<dbReference type="InterPro" id="IPR036397">
    <property type="entry name" value="RNaseH_sf"/>
</dbReference>
<dbReference type="AlphaFoldDB" id="A0A5B6WMD5"/>
<evidence type="ECO:0000259" key="1">
    <source>
        <dbReference type="Pfam" id="PF13456"/>
    </source>
</evidence>
<evidence type="ECO:0000313" key="3">
    <source>
        <dbReference type="Proteomes" id="UP000325315"/>
    </source>
</evidence>
<dbReference type="SUPFAM" id="SSF53098">
    <property type="entry name" value="Ribonuclease H-like"/>
    <property type="match status" value="1"/>
</dbReference>
<dbReference type="CDD" id="cd06222">
    <property type="entry name" value="RNase_H_like"/>
    <property type="match status" value="1"/>
</dbReference>
<organism evidence="2 3">
    <name type="scientific">Gossypium australe</name>
    <dbReference type="NCBI Taxonomy" id="47621"/>
    <lineage>
        <taxon>Eukaryota</taxon>
        <taxon>Viridiplantae</taxon>
        <taxon>Streptophyta</taxon>
        <taxon>Embryophyta</taxon>
        <taxon>Tracheophyta</taxon>
        <taxon>Spermatophyta</taxon>
        <taxon>Magnoliopsida</taxon>
        <taxon>eudicotyledons</taxon>
        <taxon>Gunneridae</taxon>
        <taxon>Pentapetalae</taxon>
        <taxon>rosids</taxon>
        <taxon>malvids</taxon>
        <taxon>Malvales</taxon>
        <taxon>Malvaceae</taxon>
        <taxon>Malvoideae</taxon>
        <taxon>Gossypium</taxon>
    </lineage>
</organism>
<dbReference type="GO" id="GO:0003676">
    <property type="term" value="F:nucleic acid binding"/>
    <property type="evidence" value="ECO:0007669"/>
    <property type="project" value="InterPro"/>
</dbReference>
<dbReference type="InterPro" id="IPR012337">
    <property type="entry name" value="RNaseH-like_sf"/>
</dbReference>
<protein>
    <submittedName>
        <fullName evidence="2">Glycine, alanine and asparagine-rich protein-like</fullName>
    </submittedName>
</protein>
<keyword evidence="3" id="KW-1185">Reference proteome</keyword>
<evidence type="ECO:0000313" key="2">
    <source>
        <dbReference type="EMBL" id="KAA3482215.1"/>
    </source>
</evidence>
<dbReference type="OrthoDB" id="999899at2759"/>
<accession>A0A5B6WMD5</accession>
<dbReference type="Gene3D" id="3.30.420.10">
    <property type="entry name" value="Ribonuclease H-like superfamily/Ribonuclease H"/>
    <property type="match status" value="1"/>
</dbReference>
<dbReference type="InterPro" id="IPR052929">
    <property type="entry name" value="RNase_H-like_EbsB-rel"/>
</dbReference>
<dbReference type="GO" id="GO:0004523">
    <property type="term" value="F:RNA-DNA hybrid ribonuclease activity"/>
    <property type="evidence" value="ECO:0007669"/>
    <property type="project" value="InterPro"/>
</dbReference>
<dbReference type="PANTHER" id="PTHR47074">
    <property type="entry name" value="BNAC02G40300D PROTEIN"/>
    <property type="match status" value="1"/>
</dbReference>
<gene>
    <name evidence="2" type="ORF">EPI10_004477</name>
</gene>
<dbReference type="Proteomes" id="UP000325315">
    <property type="component" value="Unassembled WGS sequence"/>
</dbReference>
<feature type="domain" description="RNase H type-1" evidence="1">
    <location>
        <begin position="135"/>
        <end position="256"/>
    </location>
</feature>
<comment type="caution">
    <text evidence="2">The sequence shown here is derived from an EMBL/GenBank/DDBJ whole genome shotgun (WGS) entry which is preliminary data.</text>
</comment>